<dbReference type="PANTHER" id="PTHR43031">
    <property type="entry name" value="FAD-DEPENDENT OXIDOREDUCTASE"/>
    <property type="match status" value="1"/>
</dbReference>
<dbReference type="CDD" id="cd00158">
    <property type="entry name" value="RHOD"/>
    <property type="match status" value="1"/>
</dbReference>
<dbReference type="GO" id="GO:0004792">
    <property type="term" value="F:thiosulfate-cyanide sulfurtransferase activity"/>
    <property type="evidence" value="ECO:0007669"/>
    <property type="project" value="UniProtKB-EC"/>
</dbReference>
<dbReference type="Gene3D" id="3.50.50.60">
    <property type="entry name" value="FAD/NAD(P)-binding domain"/>
    <property type="match status" value="1"/>
</dbReference>
<dbReference type="InterPro" id="IPR001763">
    <property type="entry name" value="Rhodanese-like_dom"/>
</dbReference>
<dbReference type="InterPro" id="IPR004099">
    <property type="entry name" value="Pyr_nucl-diS_OxRdtase_dimer"/>
</dbReference>
<dbReference type="Pfam" id="PF02852">
    <property type="entry name" value="Pyr_redox_dim"/>
    <property type="match status" value="1"/>
</dbReference>
<organism evidence="2">
    <name type="scientific">bioreactor metagenome</name>
    <dbReference type="NCBI Taxonomy" id="1076179"/>
    <lineage>
        <taxon>unclassified sequences</taxon>
        <taxon>metagenomes</taxon>
        <taxon>ecological metagenomes</taxon>
    </lineage>
</organism>
<evidence type="ECO:0000313" key="2">
    <source>
        <dbReference type="EMBL" id="MPM99809.1"/>
    </source>
</evidence>
<dbReference type="Pfam" id="PF00581">
    <property type="entry name" value="Rhodanese"/>
    <property type="match status" value="1"/>
</dbReference>
<dbReference type="SMART" id="SM00450">
    <property type="entry name" value="RHOD"/>
    <property type="match status" value="1"/>
</dbReference>
<comment type="caution">
    <text evidence="2">The sequence shown here is derived from an EMBL/GenBank/DDBJ whole genome shotgun (WGS) entry which is preliminary data.</text>
</comment>
<dbReference type="SUPFAM" id="SSF52821">
    <property type="entry name" value="Rhodanese/Cell cycle control phosphatase"/>
    <property type="match status" value="1"/>
</dbReference>
<sequence length="216" mass="24154">MKIKYDIVRTILSDKVGIMADAAPMNFKLLFEVPSGKILGAQAIGKGDVTKRVDIIATVIKFGGTVEDLKDLELCYAPPFSTAKDIVNYAGYVGSNLLNGDYKQVNVDKVRELVESGNVIIDVREPHEYEAGHIKEAKNIPLSELRERLDEIPKDKPVYLHCRSGQRSYNAVLALQNAGYKNVYNITGSFLGLSFYEYFNNKSMKKDSIVTEYNFA</sequence>
<dbReference type="InterPro" id="IPR036188">
    <property type="entry name" value="FAD/NAD-bd_sf"/>
</dbReference>
<dbReference type="SUPFAM" id="SSF55424">
    <property type="entry name" value="FAD/NAD-linked reductases, dimerisation (C-terminal) domain"/>
    <property type="match status" value="1"/>
</dbReference>
<reference evidence="2" key="1">
    <citation type="submission" date="2019-08" db="EMBL/GenBank/DDBJ databases">
        <authorList>
            <person name="Kucharzyk K."/>
            <person name="Murdoch R.W."/>
            <person name="Higgins S."/>
            <person name="Loffler F."/>
        </authorList>
    </citation>
    <scope>NUCLEOTIDE SEQUENCE</scope>
</reference>
<keyword evidence="2" id="KW-0808">Transferase</keyword>
<gene>
    <name evidence="2" type="primary">glpE_38</name>
    <name evidence="2" type="ORF">SDC9_147003</name>
</gene>
<feature type="domain" description="Rhodanese" evidence="1">
    <location>
        <begin position="119"/>
        <end position="198"/>
    </location>
</feature>
<name>A0A645EEQ4_9ZZZZ</name>
<dbReference type="InterPro" id="IPR050229">
    <property type="entry name" value="GlpE_sulfurtransferase"/>
</dbReference>
<evidence type="ECO:0000259" key="1">
    <source>
        <dbReference type="PROSITE" id="PS50206"/>
    </source>
</evidence>
<protein>
    <submittedName>
        <fullName evidence="2">Thiosulfate sulfurtransferase GlpE</fullName>
        <ecNumber evidence="2">2.8.1.1</ecNumber>
    </submittedName>
</protein>
<dbReference type="Gene3D" id="3.40.250.10">
    <property type="entry name" value="Rhodanese-like domain"/>
    <property type="match status" value="1"/>
</dbReference>
<accession>A0A645EEQ4</accession>
<dbReference type="PROSITE" id="PS50206">
    <property type="entry name" value="RHODANESE_3"/>
    <property type="match status" value="1"/>
</dbReference>
<dbReference type="FunFam" id="3.40.250.10:FF:000049">
    <property type="entry name" value="Phage shock protein E"/>
    <property type="match status" value="1"/>
</dbReference>
<dbReference type="PANTHER" id="PTHR43031:SF18">
    <property type="entry name" value="RHODANESE-RELATED SULFURTRANSFERASES"/>
    <property type="match status" value="1"/>
</dbReference>
<proteinExistence type="predicted"/>
<dbReference type="AlphaFoldDB" id="A0A645EEQ4"/>
<dbReference type="InterPro" id="IPR016156">
    <property type="entry name" value="FAD/NAD-linked_Rdtase_dimer_sf"/>
</dbReference>
<dbReference type="EC" id="2.8.1.1" evidence="2"/>
<dbReference type="EMBL" id="VSSQ01045882">
    <property type="protein sequence ID" value="MPM99809.1"/>
    <property type="molecule type" value="Genomic_DNA"/>
</dbReference>
<dbReference type="InterPro" id="IPR036873">
    <property type="entry name" value="Rhodanese-like_dom_sf"/>
</dbReference>